<feature type="region of interest" description="Disordered" evidence="1">
    <location>
        <begin position="86"/>
        <end position="117"/>
    </location>
</feature>
<dbReference type="RefSeq" id="WP_155436721.1">
    <property type="nucleotide sequence ID" value="NZ_WWCL01000008.1"/>
</dbReference>
<evidence type="ECO:0000256" key="2">
    <source>
        <dbReference type="SAM" id="SignalP"/>
    </source>
</evidence>
<evidence type="ECO:0000256" key="1">
    <source>
        <dbReference type="SAM" id="MobiDB-lite"/>
    </source>
</evidence>
<evidence type="ECO:0000313" key="4">
    <source>
        <dbReference type="Proteomes" id="UP000444316"/>
    </source>
</evidence>
<sequence>MHGHQRISSTAIVASVIALFAGAVGSSYAADNDTAWQKDHPRQEQVNTRLAKQNLRIHEKVQSGEMSKAEAATLHQEDRAIRKEERMMARHDGGHSTKAEQKALNQQENAVSKQIGK</sequence>
<feature type="signal peptide" evidence="2">
    <location>
        <begin position="1"/>
        <end position="29"/>
    </location>
</feature>
<protein>
    <recommendedName>
        <fullName evidence="5">DUF4148 domain-containing protein</fullName>
    </recommendedName>
</protein>
<evidence type="ECO:0008006" key="5">
    <source>
        <dbReference type="Google" id="ProtNLM"/>
    </source>
</evidence>
<reference evidence="3" key="1">
    <citation type="submission" date="2019-12" db="EMBL/GenBank/DDBJ databases">
        <title>Novel species isolated from a subtropical stream in China.</title>
        <authorList>
            <person name="Lu H."/>
        </authorList>
    </citation>
    <scope>NUCLEOTIDE SEQUENCE [LARGE SCALE GENOMIC DNA]</scope>
    <source>
        <strain evidence="3">FT93W</strain>
    </source>
</reference>
<dbReference type="EMBL" id="WWCL01000008">
    <property type="protein sequence ID" value="MYN47669.1"/>
    <property type="molecule type" value="Genomic_DNA"/>
</dbReference>
<keyword evidence="2" id="KW-0732">Signal</keyword>
<dbReference type="AlphaFoldDB" id="A0A845I325"/>
<gene>
    <name evidence="3" type="ORF">GTP23_21765</name>
</gene>
<organism evidence="3 4">
    <name type="scientific">Duganella fentianensis</name>
    <dbReference type="NCBI Taxonomy" id="2692177"/>
    <lineage>
        <taxon>Bacteria</taxon>
        <taxon>Pseudomonadati</taxon>
        <taxon>Pseudomonadota</taxon>
        <taxon>Betaproteobacteria</taxon>
        <taxon>Burkholderiales</taxon>
        <taxon>Oxalobacteraceae</taxon>
        <taxon>Telluria group</taxon>
        <taxon>Duganella</taxon>
    </lineage>
</organism>
<name>A0A845I325_9BURK</name>
<comment type="caution">
    <text evidence="3">The sequence shown here is derived from an EMBL/GenBank/DDBJ whole genome shotgun (WGS) entry which is preliminary data.</text>
</comment>
<proteinExistence type="predicted"/>
<feature type="chain" id="PRO_5032397616" description="DUF4148 domain-containing protein" evidence="2">
    <location>
        <begin position="30"/>
        <end position="117"/>
    </location>
</feature>
<accession>A0A845I325</accession>
<evidence type="ECO:0000313" key="3">
    <source>
        <dbReference type="EMBL" id="MYN47669.1"/>
    </source>
</evidence>
<dbReference type="Proteomes" id="UP000444316">
    <property type="component" value="Unassembled WGS sequence"/>
</dbReference>
<feature type="compositionally biased region" description="Basic and acidic residues" evidence="1">
    <location>
        <begin position="86"/>
        <end position="101"/>
    </location>
</feature>
<feature type="compositionally biased region" description="Polar residues" evidence="1">
    <location>
        <begin position="103"/>
        <end position="117"/>
    </location>
</feature>
<keyword evidence="4" id="KW-1185">Reference proteome</keyword>